<dbReference type="Gene3D" id="3.90.550.10">
    <property type="entry name" value="Spore Coat Polysaccharide Biosynthesis Protein SpsA, Chain A"/>
    <property type="match status" value="1"/>
</dbReference>
<evidence type="ECO:0000313" key="10">
    <source>
        <dbReference type="Proteomes" id="UP001527882"/>
    </source>
</evidence>
<evidence type="ECO:0000256" key="5">
    <source>
        <dbReference type="ARBA" id="ARBA00022842"/>
    </source>
</evidence>
<keyword evidence="5" id="KW-0460">Magnesium</keyword>
<evidence type="ECO:0000256" key="6">
    <source>
        <dbReference type="ARBA" id="ARBA00023134"/>
    </source>
</evidence>
<dbReference type="Proteomes" id="UP001527882">
    <property type="component" value="Unassembled WGS sequence"/>
</dbReference>
<keyword evidence="2" id="KW-0808">Transferase</keyword>
<dbReference type="InterPro" id="IPR013482">
    <property type="entry name" value="Molybde_CF_guanTrfase"/>
</dbReference>
<keyword evidence="6" id="KW-0342">GTP-binding</keyword>
<evidence type="ECO:0000256" key="4">
    <source>
        <dbReference type="ARBA" id="ARBA00022741"/>
    </source>
</evidence>
<accession>A0ABT4QEF1</accession>
<comment type="caution">
    <text evidence="9">The sequence shown here is derived from an EMBL/GenBank/DDBJ whole genome shotgun (WGS) entry which is preliminary data.</text>
</comment>
<keyword evidence="9" id="KW-0548">Nucleotidyltransferase</keyword>
<proteinExistence type="predicted"/>
<evidence type="ECO:0000256" key="2">
    <source>
        <dbReference type="ARBA" id="ARBA00022679"/>
    </source>
</evidence>
<protein>
    <submittedName>
        <fullName evidence="9">Molybdenum cofactor guanylyltransferase</fullName>
    </submittedName>
</protein>
<sequence>MLDIANRLLNEEKVSLSGVILAGGKNRRMGGSHKALLPFHQEKLVHRQIRRLKQVCTEIILVTNDPKTFLPLVDSDVRIITDYYSGKGPLGGMHAGLSLANHVNVWLIGCDMPFISPQAAKLTSMIGFIPCTASTIRDVST</sequence>
<reference evidence="9 10" key="1">
    <citation type="submission" date="2022-12" db="EMBL/GenBank/DDBJ databases">
        <title>Draft genome sequence of Paenibacillus sp. dW9.</title>
        <authorList>
            <person name="Choi E.-W."/>
            <person name="Kim D.-U."/>
        </authorList>
    </citation>
    <scope>NUCLEOTIDE SEQUENCE [LARGE SCALE GENOMIC DNA]</scope>
    <source>
        <strain evidence="10">dW9</strain>
    </source>
</reference>
<organism evidence="9 10">
    <name type="scientific">Paenibacillus gyeongsangnamensis</name>
    <dbReference type="NCBI Taxonomy" id="3388067"/>
    <lineage>
        <taxon>Bacteria</taxon>
        <taxon>Bacillati</taxon>
        <taxon>Bacillota</taxon>
        <taxon>Bacilli</taxon>
        <taxon>Bacillales</taxon>
        <taxon>Paenibacillaceae</taxon>
        <taxon>Paenibacillus</taxon>
    </lineage>
</organism>
<keyword evidence="4" id="KW-0547">Nucleotide-binding</keyword>
<dbReference type="GO" id="GO:0016779">
    <property type="term" value="F:nucleotidyltransferase activity"/>
    <property type="evidence" value="ECO:0007669"/>
    <property type="project" value="UniProtKB-KW"/>
</dbReference>
<dbReference type="CDD" id="cd02503">
    <property type="entry name" value="MobA"/>
    <property type="match status" value="1"/>
</dbReference>
<dbReference type="PANTHER" id="PTHR19136">
    <property type="entry name" value="MOLYBDENUM COFACTOR GUANYLYLTRANSFERASE"/>
    <property type="match status" value="1"/>
</dbReference>
<evidence type="ECO:0000313" key="9">
    <source>
        <dbReference type="EMBL" id="MCZ8515254.1"/>
    </source>
</evidence>
<evidence type="ECO:0000256" key="7">
    <source>
        <dbReference type="ARBA" id="ARBA00023150"/>
    </source>
</evidence>
<evidence type="ECO:0000256" key="1">
    <source>
        <dbReference type="ARBA" id="ARBA00022490"/>
    </source>
</evidence>
<dbReference type="RefSeq" id="WP_269883785.1">
    <property type="nucleotide sequence ID" value="NZ_JAQAGZ010000016.1"/>
</dbReference>
<evidence type="ECO:0000256" key="3">
    <source>
        <dbReference type="ARBA" id="ARBA00022723"/>
    </source>
</evidence>
<keyword evidence="3" id="KW-0479">Metal-binding</keyword>
<feature type="domain" description="MobA-like NTP transferase" evidence="8">
    <location>
        <begin position="18"/>
        <end position="120"/>
    </location>
</feature>
<dbReference type="PANTHER" id="PTHR19136:SF81">
    <property type="entry name" value="MOLYBDENUM COFACTOR GUANYLYLTRANSFERASE"/>
    <property type="match status" value="1"/>
</dbReference>
<keyword evidence="10" id="KW-1185">Reference proteome</keyword>
<dbReference type="InterPro" id="IPR025877">
    <property type="entry name" value="MobA-like_NTP_Trfase"/>
</dbReference>
<evidence type="ECO:0000259" key="8">
    <source>
        <dbReference type="Pfam" id="PF12804"/>
    </source>
</evidence>
<dbReference type="Pfam" id="PF12804">
    <property type="entry name" value="NTP_transf_3"/>
    <property type="match status" value="1"/>
</dbReference>
<dbReference type="InterPro" id="IPR029044">
    <property type="entry name" value="Nucleotide-diphossugar_trans"/>
</dbReference>
<dbReference type="EMBL" id="JAQAGZ010000016">
    <property type="protein sequence ID" value="MCZ8515254.1"/>
    <property type="molecule type" value="Genomic_DNA"/>
</dbReference>
<dbReference type="SUPFAM" id="SSF53448">
    <property type="entry name" value="Nucleotide-diphospho-sugar transferases"/>
    <property type="match status" value="1"/>
</dbReference>
<keyword evidence="1" id="KW-0963">Cytoplasm</keyword>
<name>A0ABT4QEF1_9BACL</name>
<gene>
    <name evidence="9" type="ORF">O9H85_23130</name>
</gene>
<keyword evidence="7" id="KW-0501">Molybdenum cofactor biosynthesis</keyword>